<protein>
    <recommendedName>
        <fullName evidence="4">Peptidase C39-like domain-containing protein</fullName>
    </recommendedName>
</protein>
<feature type="compositionally biased region" description="Basic and acidic residues" evidence="1">
    <location>
        <begin position="19"/>
        <end position="30"/>
    </location>
</feature>
<gene>
    <name evidence="2" type="ORF">V6R90_11630</name>
</gene>
<keyword evidence="3" id="KW-1185">Reference proteome</keyword>
<feature type="region of interest" description="Disordered" evidence="1">
    <location>
        <begin position="1"/>
        <end position="30"/>
    </location>
</feature>
<dbReference type="RefSeq" id="WP_349804777.1">
    <property type="nucleotide sequence ID" value="NZ_JBEGDP010000012.1"/>
</dbReference>
<evidence type="ECO:0000256" key="1">
    <source>
        <dbReference type="SAM" id="MobiDB-lite"/>
    </source>
</evidence>
<reference evidence="2 3" key="1">
    <citation type="submission" date="2024-02" db="EMBL/GenBank/DDBJ databases">
        <title>Full genome sequence of Nocardioides kribbensis.</title>
        <authorList>
            <person name="Poletto B.L."/>
            <person name="Silva G."/>
            <person name="Galante D."/>
            <person name="Campos K.R."/>
            <person name="Santos M.B.N."/>
            <person name="Sacchi C.T."/>
        </authorList>
    </citation>
    <scope>NUCLEOTIDE SEQUENCE [LARGE SCALE GENOMIC DNA]</scope>
    <source>
        <strain evidence="2 3">O4R</strain>
    </source>
</reference>
<accession>A0ABV1NZL7</accession>
<organism evidence="2 3">
    <name type="scientific">Nocardioides kribbensis</name>
    <dbReference type="NCBI Taxonomy" id="305517"/>
    <lineage>
        <taxon>Bacteria</taxon>
        <taxon>Bacillati</taxon>
        <taxon>Actinomycetota</taxon>
        <taxon>Actinomycetes</taxon>
        <taxon>Propionibacteriales</taxon>
        <taxon>Nocardioidaceae</taxon>
        <taxon>Nocardioides</taxon>
    </lineage>
</organism>
<evidence type="ECO:0008006" key="4">
    <source>
        <dbReference type="Google" id="ProtNLM"/>
    </source>
</evidence>
<sequence>MIAFHRRRDCPHPAAAPEPDTRLRRRDGEPYPHVSQYATPALIPRLVDGSARAEDDPAWATTGACCPAGYAFWAHRMCGVAALAGLVEHRRGERLELVPTAEDLLDVGGYVLTPERVHGLVYAPLVELLRTRWGIGARVAVDLPAADLAREVAAGALAIASVHPAVRRAPEPPPARGGHLVTLWAADDDGVRLANPSGLPGHSQHARLPVDVLARYYAGRAVVVEPA</sequence>
<evidence type="ECO:0000313" key="2">
    <source>
        <dbReference type="EMBL" id="MEQ7847929.1"/>
    </source>
</evidence>
<name>A0ABV1NZL7_9ACTN</name>
<comment type="caution">
    <text evidence="2">The sequence shown here is derived from an EMBL/GenBank/DDBJ whole genome shotgun (WGS) entry which is preliminary data.</text>
</comment>
<dbReference type="Proteomes" id="UP001482520">
    <property type="component" value="Unassembled WGS sequence"/>
</dbReference>
<dbReference type="EMBL" id="JBEGDP010000012">
    <property type="protein sequence ID" value="MEQ7847929.1"/>
    <property type="molecule type" value="Genomic_DNA"/>
</dbReference>
<evidence type="ECO:0000313" key="3">
    <source>
        <dbReference type="Proteomes" id="UP001482520"/>
    </source>
</evidence>
<proteinExistence type="predicted"/>